<accession>A0A0A9GG79</accession>
<reference evidence="1" key="2">
    <citation type="journal article" date="2015" name="Data Brief">
        <title>Shoot transcriptome of the giant reed, Arundo donax.</title>
        <authorList>
            <person name="Barrero R.A."/>
            <person name="Guerrero F.D."/>
            <person name="Moolhuijzen P."/>
            <person name="Goolsby J.A."/>
            <person name="Tidwell J."/>
            <person name="Bellgard S.E."/>
            <person name="Bellgard M.I."/>
        </authorList>
    </citation>
    <scope>NUCLEOTIDE SEQUENCE</scope>
    <source>
        <tissue evidence="1">Shoot tissue taken approximately 20 cm above the soil surface</tissue>
    </source>
</reference>
<reference evidence="1" key="1">
    <citation type="submission" date="2014-09" db="EMBL/GenBank/DDBJ databases">
        <authorList>
            <person name="Magalhaes I.L.F."/>
            <person name="Oliveira U."/>
            <person name="Santos F.R."/>
            <person name="Vidigal T.H.D.A."/>
            <person name="Brescovit A.D."/>
            <person name="Santos A.J."/>
        </authorList>
    </citation>
    <scope>NUCLEOTIDE SEQUENCE</scope>
    <source>
        <tissue evidence="1">Shoot tissue taken approximately 20 cm above the soil surface</tissue>
    </source>
</reference>
<dbReference type="EMBL" id="GBRH01178248">
    <property type="protein sequence ID" value="JAE19648.1"/>
    <property type="molecule type" value="Transcribed_RNA"/>
</dbReference>
<evidence type="ECO:0000313" key="1">
    <source>
        <dbReference type="EMBL" id="JAE19648.1"/>
    </source>
</evidence>
<name>A0A0A9GG79_ARUDO</name>
<sequence>MASYTEPKDPLPRWSPLSQDVMVLLNRLCGDGEIRHSMSREVDSATT</sequence>
<protein>
    <submittedName>
        <fullName evidence="1">Uncharacterized protein</fullName>
    </submittedName>
</protein>
<proteinExistence type="predicted"/>
<dbReference type="AlphaFoldDB" id="A0A0A9GG79"/>
<organism evidence="1">
    <name type="scientific">Arundo donax</name>
    <name type="common">Giant reed</name>
    <name type="synonym">Donax arundinaceus</name>
    <dbReference type="NCBI Taxonomy" id="35708"/>
    <lineage>
        <taxon>Eukaryota</taxon>
        <taxon>Viridiplantae</taxon>
        <taxon>Streptophyta</taxon>
        <taxon>Embryophyta</taxon>
        <taxon>Tracheophyta</taxon>
        <taxon>Spermatophyta</taxon>
        <taxon>Magnoliopsida</taxon>
        <taxon>Liliopsida</taxon>
        <taxon>Poales</taxon>
        <taxon>Poaceae</taxon>
        <taxon>PACMAD clade</taxon>
        <taxon>Arundinoideae</taxon>
        <taxon>Arundineae</taxon>
        <taxon>Arundo</taxon>
    </lineage>
</organism>